<keyword evidence="4" id="KW-1185">Reference proteome</keyword>
<evidence type="ECO:0000313" key="4">
    <source>
        <dbReference type="Proteomes" id="UP000237105"/>
    </source>
</evidence>
<feature type="region of interest" description="Disordered" evidence="1">
    <location>
        <begin position="1"/>
        <end position="27"/>
    </location>
</feature>
<accession>A0A2P5D7R9</accession>
<name>A0A2P5D7R9_PARAD</name>
<evidence type="ECO:0000259" key="2">
    <source>
        <dbReference type="Pfam" id="PF00646"/>
    </source>
</evidence>
<feature type="domain" description="F-box" evidence="2">
    <location>
        <begin position="36"/>
        <end position="77"/>
    </location>
</feature>
<dbReference type="Gene3D" id="1.20.1280.50">
    <property type="match status" value="1"/>
</dbReference>
<dbReference type="Proteomes" id="UP000237105">
    <property type="component" value="Unassembled WGS sequence"/>
</dbReference>
<evidence type="ECO:0000313" key="3">
    <source>
        <dbReference type="EMBL" id="PON69298.1"/>
    </source>
</evidence>
<dbReference type="InterPro" id="IPR036047">
    <property type="entry name" value="F-box-like_dom_sf"/>
</dbReference>
<dbReference type="InterPro" id="IPR001810">
    <property type="entry name" value="F-box_dom"/>
</dbReference>
<evidence type="ECO:0000256" key="1">
    <source>
        <dbReference type="SAM" id="MobiDB-lite"/>
    </source>
</evidence>
<sequence>MDEPQRLGRLSKKGRPELGDGDGDGGEAAAASTFMSDVSDDLLLEILIRPPDARALIQFSSVCKRWFSLVSRSVLYFIHEFNPRRGVFQSNRLKITCSRPEKSKIFRPSSLSVSSSSCYLDHNLDWPSPSPPPQPRVLSWFDDFSLVGLSRRKLYDCNPVTRQQILLPDPPAHEHTQTMERISIQVSGETIFLALRACWEPRNHVLTIRGENNFEGIVTFDPFKGAADSQRCRLNSLAVEFGRGWRDKCNRVRLGVVV</sequence>
<dbReference type="EMBL" id="JXTB01000057">
    <property type="protein sequence ID" value="PON69298.1"/>
    <property type="molecule type" value="Genomic_DNA"/>
</dbReference>
<protein>
    <submittedName>
        <fullName evidence="3">F-box domain containing protein</fullName>
    </submittedName>
</protein>
<gene>
    <name evidence="3" type="ORF">PanWU01x14_090210</name>
</gene>
<dbReference type="OrthoDB" id="10466239at2759"/>
<comment type="caution">
    <text evidence="3">The sequence shown here is derived from an EMBL/GenBank/DDBJ whole genome shotgun (WGS) entry which is preliminary data.</text>
</comment>
<proteinExistence type="predicted"/>
<reference evidence="4" key="1">
    <citation type="submission" date="2016-06" db="EMBL/GenBank/DDBJ databases">
        <title>Parallel loss of symbiosis genes in relatives of nitrogen-fixing non-legume Parasponia.</title>
        <authorList>
            <person name="Van Velzen R."/>
            <person name="Holmer R."/>
            <person name="Bu F."/>
            <person name="Rutten L."/>
            <person name="Van Zeijl A."/>
            <person name="Liu W."/>
            <person name="Santuari L."/>
            <person name="Cao Q."/>
            <person name="Sharma T."/>
            <person name="Shen D."/>
            <person name="Roswanjaya Y."/>
            <person name="Wardhani T."/>
            <person name="Kalhor M.S."/>
            <person name="Jansen J."/>
            <person name="Van den Hoogen J."/>
            <person name="Gungor B."/>
            <person name="Hartog M."/>
            <person name="Hontelez J."/>
            <person name="Verver J."/>
            <person name="Yang W.-C."/>
            <person name="Schijlen E."/>
            <person name="Repin R."/>
            <person name="Schilthuizen M."/>
            <person name="Schranz E."/>
            <person name="Heidstra R."/>
            <person name="Miyata K."/>
            <person name="Fedorova E."/>
            <person name="Kohlen W."/>
            <person name="Bisseling T."/>
            <person name="Smit S."/>
            <person name="Geurts R."/>
        </authorList>
    </citation>
    <scope>NUCLEOTIDE SEQUENCE [LARGE SCALE GENOMIC DNA]</scope>
    <source>
        <strain evidence="4">cv. WU1-14</strain>
    </source>
</reference>
<organism evidence="3 4">
    <name type="scientific">Parasponia andersonii</name>
    <name type="common">Sponia andersonii</name>
    <dbReference type="NCBI Taxonomy" id="3476"/>
    <lineage>
        <taxon>Eukaryota</taxon>
        <taxon>Viridiplantae</taxon>
        <taxon>Streptophyta</taxon>
        <taxon>Embryophyta</taxon>
        <taxon>Tracheophyta</taxon>
        <taxon>Spermatophyta</taxon>
        <taxon>Magnoliopsida</taxon>
        <taxon>eudicotyledons</taxon>
        <taxon>Gunneridae</taxon>
        <taxon>Pentapetalae</taxon>
        <taxon>rosids</taxon>
        <taxon>fabids</taxon>
        <taxon>Rosales</taxon>
        <taxon>Cannabaceae</taxon>
        <taxon>Parasponia</taxon>
    </lineage>
</organism>
<dbReference type="AlphaFoldDB" id="A0A2P5D7R9"/>
<dbReference type="SUPFAM" id="SSF81383">
    <property type="entry name" value="F-box domain"/>
    <property type="match status" value="1"/>
</dbReference>
<dbReference type="Pfam" id="PF00646">
    <property type="entry name" value="F-box"/>
    <property type="match status" value="1"/>
</dbReference>